<evidence type="ECO:0000313" key="2">
    <source>
        <dbReference type="EMBL" id="KAJ3570659.1"/>
    </source>
</evidence>
<protein>
    <submittedName>
        <fullName evidence="2">Uncharacterized protein</fullName>
    </submittedName>
</protein>
<accession>A0A9W8TMY0</accession>
<evidence type="ECO:0000256" key="1">
    <source>
        <dbReference type="SAM" id="MobiDB-lite"/>
    </source>
</evidence>
<evidence type="ECO:0000313" key="3">
    <source>
        <dbReference type="Proteomes" id="UP001148614"/>
    </source>
</evidence>
<dbReference type="AlphaFoldDB" id="A0A9W8TMY0"/>
<reference evidence="2" key="1">
    <citation type="submission" date="2022-07" db="EMBL/GenBank/DDBJ databases">
        <title>Genome Sequence of Xylaria arbuscula.</title>
        <authorList>
            <person name="Buettner E."/>
        </authorList>
    </citation>
    <scope>NUCLEOTIDE SEQUENCE</scope>
    <source>
        <strain evidence="2">VT107</strain>
    </source>
</reference>
<comment type="caution">
    <text evidence="2">The sequence shown here is derived from an EMBL/GenBank/DDBJ whole genome shotgun (WGS) entry which is preliminary data.</text>
</comment>
<dbReference type="Proteomes" id="UP001148614">
    <property type="component" value="Unassembled WGS sequence"/>
</dbReference>
<keyword evidence="3" id="KW-1185">Reference proteome</keyword>
<name>A0A9W8TMY0_9PEZI</name>
<dbReference type="EMBL" id="JANPWZ010000912">
    <property type="protein sequence ID" value="KAJ3570659.1"/>
    <property type="molecule type" value="Genomic_DNA"/>
</dbReference>
<feature type="region of interest" description="Disordered" evidence="1">
    <location>
        <begin position="79"/>
        <end position="98"/>
    </location>
</feature>
<sequence length="129" mass="14227">MEDALLGPSLSQVCRRHSQKHASACLATLVHVVEYWSIIGIPETYRIYNNSCKYRGRHIGGVVGVIHAAYELMMLGTIQTTDDGKNDDGEEGDDDAMGQRTVLARNVNDIDWMNSLDDDGGRARGEETS</sequence>
<organism evidence="2 3">
    <name type="scientific">Xylaria arbuscula</name>
    <dbReference type="NCBI Taxonomy" id="114810"/>
    <lineage>
        <taxon>Eukaryota</taxon>
        <taxon>Fungi</taxon>
        <taxon>Dikarya</taxon>
        <taxon>Ascomycota</taxon>
        <taxon>Pezizomycotina</taxon>
        <taxon>Sordariomycetes</taxon>
        <taxon>Xylariomycetidae</taxon>
        <taxon>Xylariales</taxon>
        <taxon>Xylariaceae</taxon>
        <taxon>Xylaria</taxon>
    </lineage>
</organism>
<gene>
    <name evidence="2" type="ORF">NPX13_g5656</name>
</gene>
<proteinExistence type="predicted"/>